<evidence type="ECO:0000256" key="1">
    <source>
        <dbReference type="SAM" id="MobiDB-lite"/>
    </source>
</evidence>
<evidence type="ECO:0000313" key="2">
    <source>
        <dbReference type="EMBL" id="MER7372379.1"/>
    </source>
</evidence>
<dbReference type="Proteomes" id="UP001486207">
    <property type="component" value="Unassembled WGS sequence"/>
</dbReference>
<organism evidence="2 3">
    <name type="scientific">Streptomyces lanatus</name>
    <dbReference type="NCBI Taxonomy" id="66900"/>
    <lineage>
        <taxon>Bacteria</taxon>
        <taxon>Bacillati</taxon>
        <taxon>Actinomycetota</taxon>
        <taxon>Actinomycetes</taxon>
        <taxon>Kitasatosporales</taxon>
        <taxon>Streptomycetaceae</taxon>
        <taxon>Streptomyces</taxon>
    </lineage>
</organism>
<sequence length="410" mass="43103">MASCTGGSTGEGDSPAATGSPTRKALDLSGDPRAAAPLAFDSKAAHVLPTGPKGFPPLALYGRAAWLTHASGVTMYNLATGKAVTDIKTQNKPTYDLPAPDDLSTKQAEMIRSRVSFPVPVRIGGVPAVVTVVPVQLTKRGSRSAQAGFEVIAARADNGKLIWRLPVDIYGDPAGKLGALLLEPGDGAVTVTWTEDDYMTGTFAVSLDDEPRLLWQRAGFWMIGGSGDAVLGFREEPDDEYSLAGVAASDGRDLWAKGVPAGTTWAVKSNDTPLAKLDDDSEQARLVEIATGDFVLSKRSGLAKRMTCHHGEGGTVLLCASKQDGALAVDKTGKILWRRAAGDGPDDWNATVEAEFKDLFYVKGKDGAFVVDGRTGRTVGADAGIVPDRVNAYAALVYTDTGTAVHLTER</sequence>
<dbReference type="InterPro" id="IPR011047">
    <property type="entry name" value="Quinoprotein_ADH-like_sf"/>
</dbReference>
<dbReference type="SUPFAM" id="SSF50998">
    <property type="entry name" value="Quinoprotein alcohol dehydrogenase-like"/>
    <property type="match status" value="1"/>
</dbReference>
<feature type="region of interest" description="Disordered" evidence="1">
    <location>
        <begin position="1"/>
        <end position="29"/>
    </location>
</feature>
<evidence type="ECO:0008006" key="4">
    <source>
        <dbReference type="Google" id="ProtNLM"/>
    </source>
</evidence>
<keyword evidence="3" id="KW-1185">Reference proteome</keyword>
<evidence type="ECO:0000313" key="3">
    <source>
        <dbReference type="Proteomes" id="UP001486207"/>
    </source>
</evidence>
<protein>
    <recommendedName>
        <fullName evidence="4">PQQ-binding-like beta-propeller repeat protein</fullName>
    </recommendedName>
</protein>
<dbReference type="EMBL" id="JBEPFB010000003">
    <property type="protein sequence ID" value="MER7372379.1"/>
    <property type="molecule type" value="Genomic_DNA"/>
</dbReference>
<reference evidence="2 3" key="1">
    <citation type="submission" date="2024-06" db="EMBL/GenBank/DDBJ databases">
        <title>The Natural Products Discovery Center: Release of the First 8490 Sequenced Strains for Exploring Actinobacteria Biosynthetic Diversity.</title>
        <authorList>
            <person name="Kalkreuter E."/>
            <person name="Kautsar S.A."/>
            <person name="Yang D."/>
            <person name="Bader C.D."/>
            <person name="Teijaro C.N."/>
            <person name="Fluegel L."/>
            <person name="Davis C.M."/>
            <person name="Simpson J.R."/>
            <person name="Lauterbach L."/>
            <person name="Steele A.D."/>
            <person name="Gui C."/>
            <person name="Meng S."/>
            <person name="Li G."/>
            <person name="Viehrig K."/>
            <person name="Ye F."/>
            <person name="Su P."/>
            <person name="Kiefer A.F."/>
            <person name="Nichols A."/>
            <person name="Cepeda A.J."/>
            <person name="Yan W."/>
            <person name="Fan B."/>
            <person name="Jiang Y."/>
            <person name="Adhikari A."/>
            <person name="Zheng C.-J."/>
            <person name="Schuster L."/>
            <person name="Cowan T.M."/>
            <person name="Smanski M.J."/>
            <person name="Chevrette M.G."/>
            <person name="De Carvalho L.P.S."/>
            <person name="Shen B."/>
        </authorList>
    </citation>
    <scope>NUCLEOTIDE SEQUENCE [LARGE SCALE GENOMIC DNA]</scope>
    <source>
        <strain evidence="2 3">NPDC000155</strain>
    </source>
</reference>
<proteinExistence type="predicted"/>
<gene>
    <name evidence="2" type="ORF">ABT384_06900</name>
</gene>
<name>A0ABV1XLA6_9ACTN</name>
<comment type="caution">
    <text evidence="2">The sequence shown here is derived from an EMBL/GenBank/DDBJ whole genome shotgun (WGS) entry which is preliminary data.</text>
</comment>
<dbReference type="RefSeq" id="WP_190069848.1">
    <property type="nucleotide sequence ID" value="NZ_BNBM01000004.1"/>
</dbReference>
<accession>A0ABV1XLA6</accession>